<accession>A0AAN9TA75</accession>
<keyword evidence="1" id="KW-0175">Coiled coil</keyword>
<feature type="region of interest" description="Disordered" evidence="2">
    <location>
        <begin position="219"/>
        <end position="251"/>
    </location>
</feature>
<dbReference type="EMBL" id="JBBCAQ010000036">
    <property type="protein sequence ID" value="KAK7576505.1"/>
    <property type="molecule type" value="Genomic_DNA"/>
</dbReference>
<feature type="compositionally biased region" description="Low complexity" evidence="2">
    <location>
        <begin position="224"/>
        <end position="236"/>
    </location>
</feature>
<organism evidence="3 4">
    <name type="scientific">Parthenolecanium corni</name>
    <dbReference type="NCBI Taxonomy" id="536013"/>
    <lineage>
        <taxon>Eukaryota</taxon>
        <taxon>Metazoa</taxon>
        <taxon>Ecdysozoa</taxon>
        <taxon>Arthropoda</taxon>
        <taxon>Hexapoda</taxon>
        <taxon>Insecta</taxon>
        <taxon>Pterygota</taxon>
        <taxon>Neoptera</taxon>
        <taxon>Paraneoptera</taxon>
        <taxon>Hemiptera</taxon>
        <taxon>Sternorrhyncha</taxon>
        <taxon>Coccoidea</taxon>
        <taxon>Coccidae</taxon>
        <taxon>Parthenolecanium</taxon>
    </lineage>
</organism>
<dbReference type="GO" id="GO:0003723">
    <property type="term" value="F:RNA binding"/>
    <property type="evidence" value="ECO:0007669"/>
    <property type="project" value="InterPro"/>
</dbReference>
<sequence>MDSQRTRFRPVNTANVGKILCWIACAEVVVDSVETEKKMETMISLFGPKKPMKLSVRITIVNNTEVTQNKFHSSHKVSTKTGTEQEESYLSESATQETSQNSQVLDLENNVNKDEFIRELLGLNGEILKQLEEETCTKVAILERGSMLNETEKGKLRSDGKHSTDVEELRVEIQAHAPLSKAFLRVSNFLLKLSGHVFPSLDSEKLDELHQLASGPACGVGPESYRSSSITSDSTPPSKPQVLGISKKPEHDVSDCEDGGCYDAWAALTGLVFDESQFCDDCVCGGLNEEYENLFSEAKRLKLDYENLSMLLKEKRSRYDEKLKFLAENWKTMEEV</sequence>
<dbReference type="AlphaFoldDB" id="A0AAN9TA75"/>
<comment type="caution">
    <text evidence="3">The sequence shown here is derived from an EMBL/GenBank/DDBJ whole genome shotgun (WGS) entry which is preliminary data.</text>
</comment>
<gene>
    <name evidence="3" type="ORF">V9T40_012791</name>
</gene>
<name>A0AAN9TA75_9HEMI</name>
<dbReference type="Proteomes" id="UP001367676">
    <property type="component" value="Unassembled WGS sequence"/>
</dbReference>
<evidence type="ECO:0000313" key="4">
    <source>
        <dbReference type="Proteomes" id="UP001367676"/>
    </source>
</evidence>
<feature type="region of interest" description="Disordered" evidence="2">
    <location>
        <begin position="69"/>
        <end position="102"/>
    </location>
</feature>
<dbReference type="InterPro" id="IPR036612">
    <property type="entry name" value="KH_dom_type_1_sf"/>
</dbReference>
<dbReference type="Gene3D" id="3.30.1370.10">
    <property type="entry name" value="K Homology domain, type 1"/>
    <property type="match status" value="1"/>
</dbReference>
<feature type="coiled-coil region" evidence="1">
    <location>
        <begin position="288"/>
        <end position="318"/>
    </location>
</feature>
<evidence type="ECO:0000256" key="1">
    <source>
        <dbReference type="SAM" id="Coils"/>
    </source>
</evidence>
<feature type="compositionally biased region" description="Polar residues" evidence="2">
    <location>
        <begin position="90"/>
        <end position="102"/>
    </location>
</feature>
<evidence type="ECO:0000313" key="3">
    <source>
        <dbReference type="EMBL" id="KAK7576505.1"/>
    </source>
</evidence>
<keyword evidence="4" id="KW-1185">Reference proteome</keyword>
<dbReference type="SUPFAM" id="SSF54791">
    <property type="entry name" value="Eukaryotic type KH-domain (KH-domain type I)"/>
    <property type="match status" value="1"/>
</dbReference>
<evidence type="ECO:0000256" key="2">
    <source>
        <dbReference type="SAM" id="MobiDB-lite"/>
    </source>
</evidence>
<proteinExistence type="predicted"/>
<protein>
    <submittedName>
        <fullName evidence="3">Uncharacterized protein</fullName>
    </submittedName>
</protein>
<reference evidence="3 4" key="1">
    <citation type="submission" date="2024-03" db="EMBL/GenBank/DDBJ databases">
        <title>Adaptation during the transition from Ophiocordyceps entomopathogen to insect associate is accompanied by gene loss and intensified selection.</title>
        <authorList>
            <person name="Ward C.M."/>
            <person name="Onetto C.A."/>
            <person name="Borneman A.R."/>
        </authorList>
    </citation>
    <scope>NUCLEOTIDE SEQUENCE [LARGE SCALE GENOMIC DNA]</scope>
    <source>
        <strain evidence="3">AWRI1</strain>
        <tissue evidence="3">Single Adult Female</tissue>
    </source>
</reference>